<dbReference type="PANTHER" id="PTHR11360">
    <property type="entry name" value="MONOCARBOXYLATE TRANSPORTER"/>
    <property type="match status" value="1"/>
</dbReference>
<protein>
    <recommendedName>
        <fullName evidence="3">Major facilitator superfamily (MFS) profile domain-containing protein</fullName>
    </recommendedName>
</protein>
<keyword evidence="1" id="KW-0472">Membrane</keyword>
<feature type="transmembrane region" description="Helical" evidence="1">
    <location>
        <begin position="196"/>
        <end position="213"/>
    </location>
</feature>
<feature type="transmembrane region" description="Helical" evidence="1">
    <location>
        <begin position="136"/>
        <end position="160"/>
    </location>
</feature>
<feature type="transmembrane region" description="Helical" evidence="1">
    <location>
        <begin position="102"/>
        <end position="124"/>
    </location>
</feature>
<feature type="non-terminal residue" evidence="2">
    <location>
        <position position="214"/>
    </location>
</feature>
<evidence type="ECO:0000313" key="2">
    <source>
        <dbReference type="EMBL" id="GAF94433.1"/>
    </source>
</evidence>
<name>X0TLI9_9ZZZZ</name>
<keyword evidence="1" id="KW-1133">Transmembrane helix</keyword>
<dbReference type="GO" id="GO:0022857">
    <property type="term" value="F:transmembrane transporter activity"/>
    <property type="evidence" value="ECO:0007669"/>
    <property type="project" value="InterPro"/>
</dbReference>
<feature type="transmembrane region" description="Helical" evidence="1">
    <location>
        <begin position="172"/>
        <end position="190"/>
    </location>
</feature>
<accession>X0TLI9</accession>
<dbReference type="SUPFAM" id="SSF103473">
    <property type="entry name" value="MFS general substrate transporter"/>
    <property type="match status" value="1"/>
</dbReference>
<sequence length="214" mass="23128">MRRAALAISIAMTGSGLGMVILLPLIHRIIVAIGWRDSYIVLGLIMVVGAVIGASLLKKDPESAGTYPDGIKPEAGNLEARADFLARTEKWSVREALRTSSWWFLVFSQFFNIAVVGIIGHIVFWGGDLEIPRGDAVSILSFFVLAAVAGRLFGGFFSDWLMARFGISRKPVLYFCTIGVALGCFLAMGVNSETELLLVSLLIGFCYGSGLSVF</sequence>
<dbReference type="EMBL" id="BARS01019758">
    <property type="protein sequence ID" value="GAF94433.1"/>
    <property type="molecule type" value="Genomic_DNA"/>
</dbReference>
<dbReference type="InterPro" id="IPR050327">
    <property type="entry name" value="Proton-linked_MCT"/>
</dbReference>
<reference evidence="2" key="1">
    <citation type="journal article" date="2014" name="Front. Microbiol.">
        <title>High frequency of phylogenetically diverse reductive dehalogenase-homologous genes in deep subseafloor sedimentary metagenomes.</title>
        <authorList>
            <person name="Kawai M."/>
            <person name="Futagami T."/>
            <person name="Toyoda A."/>
            <person name="Takaki Y."/>
            <person name="Nishi S."/>
            <person name="Hori S."/>
            <person name="Arai W."/>
            <person name="Tsubouchi T."/>
            <person name="Morono Y."/>
            <person name="Uchiyama I."/>
            <person name="Ito T."/>
            <person name="Fujiyama A."/>
            <person name="Inagaki F."/>
            <person name="Takami H."/>
        </authorList>
    </citation>
    <scope>NUCLEOTIDE SEQUENCE</scope>
    <source>
        <strain evidence="2">Expedition CK06-06</strain>
    </source>
</reference>
<keyword evidence="1" id="KW-0812">Transmembrane</keyword>
<proteinExistence type="predicted"/>
<dbReference type="InterPro" id="IPR011701">
    <property type="entry name" value="MFS"/>
</dbReference>
<feature type="transmembrane region" description="Helical" evidence="1">
    <location>
        <begin position="38"/>
        <end position="57"/>
    </location>
</feature>
<dbReference type="AlphaFoldDB" id="X0TLI9"/>
<dbReference type="InterPro" id="IPR036259">
    <property type="entry name" value="MFS_trans_sf"/>
</dbReference>
<gene>
    <name evidence="2" type="ORF">S01H1_31963</name>
</gene>
<evidence type="ECO:0000256" key="1">
    <source>
        <dbReference type="SAM" id="Phobius"/>
    </source>
</evidence>
<comment type="caution">
    <text evidence="2">The sequence shown here is derived from an EMBL/GenBank/DDBJ whole genome shotgun (WGS) entry which is preliminary data.</text>
</comment>
<dbReference type="Gene3D" id="1.20.1250.20">
    <property type="entry name" value="MFS general substrate transporter like domains"/>
    <property type="match status" value="1"/>
</dbReference>
<evidence type="ECO:0008006" key="3">
    <source>
        <dbReference type="Google" id="ProtNLM"/>
    </source>
</evidence>
<organism evidence="2">
    <name type="scientific">marine sediment metagenome</name>
    <dbReference type="NCBI Taxonomy" id="412755"/>
    <lineage>
        <taxon>unclassified sequences</taxon>
        <taxon>metagenomes</taxon>
        <taxon>ecological metagenomes</taxon>
    </lineage>
</organism>
<dbReference type="Pfam" id="PF07690">
    <property type="entry name" value="MFS_1"/>
    <property type="match status" value="1"/>
</dbReference>